<feature type="compositionally biased region" description="Basic and acidic residues" evidence="1">
    <location>
        <begin position="390"/>
        <end position="399"/>
    </location>
</feature>
<feature type="compositionally biased region" description="Basic and acidic residues" evidence="1">
    <location>
        <begin position="409"/>
        <end position="433"/>
    </location>
</feature>
<dbReference type="Proteomes" id="UP000762676">
    <property type="component" value="Unassembled WGS sequence"/>
</dbReference>
<dbReference type="Gene3D" id="3.30.420.10">
    <property type="entry name" value="Ribonuclease H-like superfamily/Ribonuclease H"/>
    <property type="match status" value="1"/>
</dbReference>
<name>A0AAV4I8H5_9GAST</name>
<evidence type="ECO:0000313" key="3">
    <source>
        <dbReference type="Proteomes" id="UP000762676"/>
    </source>
</evidence>
<keyword evidence="3" id="KW-1185">Reference proteome</keyword>
<feature type="compositionally biased region" description="Polar residues" evidence="1">
    <location>
        <begin position="434"/>
        <end position="444"/>
    </location>
</feature>
<reference evidence="2 3" key="1">
    <citation type="journal article" date="2021" name="Elife">
        <title>Chloroplast acquisition without the gene transfer in kleptoplastic sea slugs, Plakobranchus ocellatus.</title>
        <authorList>
            <person name="Maeda T."/>
            <person name="Takahashi S."/>
            <person name="Yoshida T."/>
            <person name="Shimamura S."/>
            <person name="Takaki Y."/>
            <person name="Nagai Y."/>
            <person name="Toyoda A."/>
            <person name="Suzuki Y."/>
            <person name="Arimoto A."/>
            <person name="Ishii H."/>
            <person name="Satoh N."/>
            <person name="Nishiyama T."/>
            <person name="Hasebe M."/>
            <person name="Maruyama T."/>
            <person name="Minagawa J."/>
            <person name="Obokata J."/>
            <person name="Shigenobu S."/>
        </authorList>
    </citation>
    <scope>NUCLEOTIDE SEQUENCE [LARGE SCALE GENOMIC DNA]</scope>
</reference>
<proteinExistence type="predicted"/>
<evidence type="ECO:0000256" key="1">
    <source>
        <dbReference type="SAM" id="MobiDB-lite"/>
    </source>
</evidence>
<dbReference type="InterPro" id="IPR036397">
    <property type="entry name" value="RNaseH_sf"/>
</dbReference>
<evidence type="ECO:0000313" key="2">
    <source>
        <dbReference type="EMBL" id="GFS05797.1"/>
    </source>
</evidence>
<dbReference type="GO" id="GO:0003676">
    <property type="term" value="F:nucleic acid binding"/>
    <property type="evidence" value="ECO:0007669"/>
    <property type="project" value="InterPro"/>
</dbReference>
<dbReference type="InterPro" id="IPR012337">
    <property type="entry name" value="RNaseH-like_sf"/>
</dbReference>
<accession>A0AAV4I8H5</accession>
<dbReference type="EMBL" id="BMAT01006085">
    <property type="protein sequence ID" value="GFS05797.1"/>
    <property type="molecule type" value="Genomic_DNA"/>
</dbReference>
<sequence>MFSSTIQEACYPGSIFEIDATIGNVYLLSSYFDYDDPIEPHEIVIIGRPVIYHIIDVFSRMTVALFIGVEGPSWDSASQAIRNLFLDKRTWCKQYGINLDDFDNPAMGYTGEDLFPTIAGLPEILRCDHGEFRAILPEWLVTYLGLTITNHQVYCPDLKGTVEQSFSLTQHKGEYTNLFTVEQSFKVRDQILGNAIDPRRGACLTLHEFIALYLRIVLNLNASIRQNYPLTKDMISKGIPPIPVKLWQYGIENLGGALRKPNIREVDKALLLRKECSTTKEGIRFYQDQFYHCSYAEKKGWFEKGNYQKVTLAYNPHSMDECYLVINNQGKLEHIPCHITPRCKDKYCNTSFYDSEFIFHHEQYTNSKISYDQNQRDTTEQYIDQQIEQAKTRIPDDGNKPSSWSDMSVNRKEEADKERAQRNPRHNHDDSETHSQQTADQTITEPDLKNDNEKVKVCNEESQSDEIKYWEQIKAARDLELQQKQVENEDNES</sequence>
<gene>
    <name evidence="2" type="ORF">ElyMa_002946900</name>
</gene>
<protein>
    <submittedName>
        <fullName evidence="2">Transposon Tn7 transposition protein TnsB</fullName>
    </submittedName>
</protein>
<feature type="region of interest" description="Disordered" evidence="1">
    <location>
        <begin position="390"/>
        <end position="466"/>
    </location>
</feature>
<feature type="compositionally biased region" description="Basic and acidic residues" evidence="1">
    <location>
        <begin position="446"/>
        <end position="466"/>
    </location>
</feature>
<dbReference type="AlphaFoldDB" id="A0AAV4I8H5"/>
<comment type="caution">
    <text evidence="2">The sequence shown here is derived from an EMBL/GenBank/DDBJ whole genome shotgun (WGS) entry which is preliminary data.</text>
</comment>
<dbReference type="SUPFAM" id="SSF53098">
    <property type="entry name" value="Ribonuclease H-like"/>
    <property type="match status" value="1"/>
</dbReference>
<organism evidence="2 3">
    <name type="scientific">Elysia marginata</name>
    <dbReference type="NCBI Taxonomy" id="1093978"/>
    <lineage>
        <taxon>Eukaryota</taxon>
        <taxon>Metazoa</taxon>
        <taxon>Spiralia</taxon>
        <taxon>Lophotrochozoa</taxon>
        <taxon>Mollusca</taxon>
        <taxon>Gastropoda</taxon>
        <taxon>Heterobranchia</taxon>
        <taxon>Euthyneura</taxon>
        <taxon>Panpulmonata</taxon>
        <taxon>Sacoglossa</taxon>
        <taxon>Placobranchoidea</taxon>
        <taxon>Plakobranchidae</taxon>
        <taxon>Elysia</taxon>
    </lineage>
</organism>